<evidence type="ECO:0000256" key="5">
    <source>
        <dbReference type="ARBA" id="ARBA00023268"/>
    </source>
</evidence>
<dbReference type="PROSITE" id="PS50075">
    <property type="entry name" value="CARRIER"/>
    <property type="match status" value="1"/>
</dbReference>
<dbReference type="PANTHER" id="PTHR45527:SF1">
    <property type="entry name" value="FATTY ACID SYNTHASE"/>
    <property type="match status" value="1"/>
</dbReference>
<dbReference type="Pfam" id="PF00501">
    <property type="entry name" value="AMP-binding"/>
    <property type="match status" value="1"/>
</dbReference>
<dbReference type="InterPro" id="IPR000873">
    <property type="entry name" value="AMP-dep_synth/lig_dom"/>
</dbReference>
<evidence type="ECO:0000313" key="7">
    <source>
        <dbReference type="EMBL" id="MFD2413667.1"/>
    </source>
</evidence>
<dbReference type="EMBL" id="JBHUKY010000072">
    <property type="protein sequence ID" value="MFD2413667.1"/>
    <property type="molecule type" value="Genomic_DNA"/>
</dbReference>
<name>A0ABW5FHQ0_9BACL</name>
<feature type="domain" description="Carrier" evidence="6">
    <location>
        <begin position="958"/>
        <end position="1032"/>
    </location>
</feature>
<dbReference type="InterPro" id="IPR001242">
    <property type="entry name" value="Condensation_dom"/>
</dbReference>
<comment type="caution">
    <text evidence="7">The sequence shown here is derived from an EMBL/GenBank/DDBJ whole genome shotgun (WGS) entry which is preliminary data.</text>
</comment>
<evidence type="ECO:0000313" key="8">
    <source>
        <dbReference type="Proteomes" id="UP001597448"/>
    </source>
</evidence>
<dbReference type="Gene3D" id="3.40.50.12780">
    <property type="entry name" value="N-terminal domain of ligase-like"/>
    <property type="match status" value="1"/>
</dbReference>
<dbReference type="PROSITE" id="PS00455">
    <property type="entry name" value="AMP_BINDING"/>
    <property type="match status" value="1"/>
</dbReference>
<dbReference type="Gene3D" id="3.30.559.30">
    <property type="entry name" value="Nonribosomal peptide synthetase, condensation domain"/>
    <property type="match status" value="2"/>
</dbReference>
<evidence type="ECO:0000256" key="2">
    <source>
        <dbReference type="ARBA" id="ARBA00006432"/>
    </source>
</evidence>
<dbReference type="Pfam" id="PF00550">
    <property type="entry name" value="PP-binding"/>
    <property type="match status" value="1"/>
</dbReference>
<keyword evidence="3" id="KW-0677">Repeat</keyword>
<organism evidence="7 8">
    <name type="scientific">Paenibacillus rhizoplanae</name>
    <dbReference type="NCBI Taxonomy" id="1917181"/>
    <lineage>
        <taxon>Bacteria</taxon>
        <taxon>Bacillati</taxon>
        <taxon>Bacillota</taxon>
        <taxon>Bacilli</taxon>
        <taxon>Bacillales</taxon>
        <taxon>Paenibacillaceae</taxon>
        <taxon>Paenibacillus</taxon>
    </lineage>
</organism>
<dbReference type="InterPro" id="IPR036736">
    <property type="entry name" value="ACP-like_sf"/>
</dbReference>
<protein>
    <submittedName>
        <fullName evidence="7">Non-ribosomal peptide synthetase</fullName>
    </submittedName>
</protein>
<dbReference type="SUPFAM" id="SSF47336">
    <property type="entry name" value="ACP-like"/>
    <property type="match status" value="1"/>
</dbReference>
<dbReference type="InterPro" id="IPR025110">
    <property type="entry name" value="AMP-bd_C"/>
</dbReference>
<reference evidence="8" key="1">
    <citation type="journal article" date="2019" name="Int. J. Syst. Evol. Microbiol.">
        <title>The Global Catalogue of Microorganisms (GCM) 10K type strain sequencing project: providing services to taxonomists for standard genome sequencing and annotation.</title>
        <authorList>
            <consortium name="The Broad Institute Genomics Platform"/>
            <consortium name="The Broad Institute Genome Sequencing Center for Infectious Disease"/>
            <person name="Wu L."/>
            <person name="Ma J."/>
        </authorList>
    </citation>
    <scope>NUCLEOTIDE SEQUENCE [LARGE SCALE GENOMIC DNA]</scope>
    <source>
        <strain evidence="8">CCM 8725</strain>
    </source>
</reference>
<sequence>MDLVNKALHRLSHPQKRIWYTECLHPQTAVHHIGGCVRIHGTLDFPRLETSIQHVIQSHDGLRLRLQAQDGEPQQYVADIHSLQPLPHYDFSSYADPQTVFERWVKTEAAQRFELFDAPLYHIATFKVGELNNGFLLKAHHIICDGWSMDLLTRQILGHYESLGREDISDSAVSEPSYLTYLDLENQYLSSQRCQSNKQFWENKFDVLPEPLFDKRATAPAGRRYTRLLDKQATEQITRILPELNVSLPLFLSAAFGLVLGRYYQREDVILSIPVSNRSSHTKATVGMFTGNLPLSLHLKEGLSIRAFVQRVRREYSRNLANHKYPFDLLAQQLQLRKNGHGSLYQAAVNYYNTHLLTTVDNMRISNEEFYSGEQAYPVQLMIKDWSEDGTLLFTLDYQTQIIGKDEAETLVDCLLHVLNQMVHTPDLPLKELTLTTERQCKQTLIHYNQPSIHNYSLEKTVMDLYAEQVRLHPNRIALSCAEEQQTFAELAQQVNCLASALTAEFPHVSGVIGVRMHHSPELVIAMLAILQCGAAFLPLDPGVPPARAEYMLRDSGAICLLTDLSEEPASGWLIPTRNPRHLLRHRPLSQEAQQRSRPEETAYILYTSGSTGAPKGVKVLHSNLANYITWAAAEYLTSEHEVFAFYSSIAFDLTLTSLFVPLVSGTQLRIYPSGGEDYTLSRILNENRATVIKLTPSHLALMGQERRPNAALRTLIVGGESLKTGVAAAVQQAYGPTVAIYNEYGPTEATVGCMIYRYDPLTDKGATVPIGVPAANAKLYILDRDLRPLPPGAKGELYISGPGVADGYVHQPGLTAERFLPDAVNKGNRMYRTGDLVRWGEGGVMEYIGRCDTQLKVRGYRIETEEIEHHLLEMEGIRNAVVMTEGEGPGMELVACIVGGSLTALDIRSRLAGILPGYMVPGRIIFRTEIPLTANGKTNRRQLAQELDDAAVQVQEYEGGSQTKWLLSALRTILERKEISLEDRFFNLGGDSIKAIQISSLLKNQGLQLSAADILDHPLISEMLLHLTEDKEVHTQGPPEGIIPLTPILSWFFSRELANEDYYLQSMLLEIREDIAMHTLEDSLRQLIQNHDSLRLHYDSVEQILSYNNELSVAKFQPDVLDLTEFDPTQREQEFLTYTSALKAGIRLTQQDQFPFRACLIIEPGCANRLLLAAHHVCIDGVSWRIILEDLGRLLRGECQWLPKTSSFKHWALALSERAEPLVQREREYWNGNYNLPDDHWLCFGQPGSGRTTLRTLTFSPAETGLLLEQCQQINGLQPHELLQTALALAFQDTGNWQTQVIWLEGHGREPLFPDMDLSRTTGWFTSLYPVRITAQAGTTVIERRDNILQQFRAVPRKGLGYGILAYGLGLITPAVPRIVFNYLGEFQEDYANGLLRVLNEPTGPDIAEDNATPFVLEINAYILKRILYLELRSPSSMPDKVMEQWMERYKAHFAELLSQPPVHREPSWTPADFDAVDMTQEELDSLFK</sequence>
<dbReference type="InterPro" id="IPR020845">
    <property type="entry name" value="AMP-binding_CS"/>
</dbReference>
<dbReference type="SUPFAM" id="SSF52777">
    <property type="entry name" value="CoA-dependent acyltransferases"/>
    <property type="match status" value="4"/>
</dbReference>
<dbReference type="Proteomes" id="UP001597448">
    <property type="component" value="Unassembled WGS sequence"/>
</dbReference>
<dbReference type="Gene3D" id="1.10.1200.10">
    <property type="entry name" value="ACP-like"/>
    <property type="match status" value="1"/>
</dbReference>
<comment type="cofactor">
    <cofactor evidence="1">
        <name>pantetheine 4'-phosphate</name>
        <dbReference type="ChEBI" id="CHEBI:47942"/>
    </cofactor>
</comment>
<dbReference type="Gene3D" id="3.30.559.10">
    <property type="entry name" value="Chloramphenicol acetyltransferase-like domain"/>
    <property type="match status" value="2"/>
</dbReference>
<gene>
    <name evidence="7" type="ORF">ACFSX3_27735</name>
</gene>
<comment type="similarity">
    <text evidence="2">Belongs to the ATP-dependent AMP-binding enzyme family.</text>
</comment>
<dbReference type="Gene3D" id="3.30.300.30">
    <property type="match status" value="1"/>
</dbReference>
<proteinExistence type="inferred from homology"/>
<dbReference type="CDD" id="cd05930">
    <property type="entry name" value="A_NRPS"/>
    <property type="match status" value="1"/>
</dbReference>
<evidence type="ECO:0000256" key="1">
    <source>
        <dbReference type="ARBA" id="ARBA00001957"/>
    </source>
</evidence>
<keyword evidence="4" id="KW-0045">Antibiotic biosynthesis</keyword>
<dbReference type="SMART" id="SM01294">
    <property type="entry name" value="PKS_PP_betabranch"/>
    <property type="match status" value="1"/>
</dbReference>
<dbReference type="PANTHER" id="PTHR45527">
    <property type="entry name" value="NONRIBOSOMAL PEPTIDE SYNTHETASE"/>
    <property type="match status" value="1"/>
</dbReference>
<dbReference type="InterPro" id="IPR042099">
    <property type="entry name" value="ANL_N_sf"/>
</dbReference>
<accession>A0ABW5FHQ0</accession>
<keyword evidence="5" id="KW-0511">Multifunctional enzyme</keyword>
<dbReference type="Pfam" id="PF00668">
    <property type="entry name" value="Condensation"/>
    <property type="match status" value="2"/>
</dbReference>
<dbReference type="InterPro" id="IPR010071">
    <property type="entry name" value="AA_adenyl_dom"/>
</dbReference>
<evidence type="ECO:0000256" key="3">
    <source>
        <dbReference type="ARBA" id="ARBA00022737"/>
    </source>
</evidence>
<evidence type="ECO:0000256" key="4">
    <source>
        <dbReference type="ARBA" id="ARBA00023194"/>
    </source>
</evidence>
<dbReference type="RefSeq" id="WP_209993044.1">
    <property type="nucleotide sequence ID" value="NZ_JBHSVQ010000001.1"/>
</dbReference>
<dbReference type="InterPro" id="IPR045851">
    <property type="entry name" value="AMP-bd_C_sf"/>
</dbReference>
<dbReference type="InterPro" id="IPR009081">
    <property type="entry name" value="PP-bd_ACP"/>
</dbReference>
<dbReference type="NCBIfam" id="TIGR01733">
    <property type="entry name" value="AA-adenyl-dom"/>
    <property type="match status" value="1"/>
</dbReference>
<evidence type="ECO:0000259" key="6">
    <source>
        <dbReference type="PROSITE" id="PS50075"/>
    </source>
</evidence>
<dbReference type="SUPFAM" id="SSF56801">
    <property type="entry name" value="Acetyl-CoA synthetase-like"/>
    <property type="match status" value="1"/>
</dbReference>
<dbReference type="InterPro" id="IPR023213">
    <property type="entry name" value="CAT-like_dom_sf"/>
</dbReference>
<dbReference type="Pfam" id="PF13193">
    <property type="entry name" value="AMP-binding_C"/>
    <property type="match status" value="1"/>
</dbReference>
<keyword evidence="8" id="KW-1185">Reference proteome</keyword>